<gene>
    <name evidence="1" type="ORF">EYZ11_012336</name>
</gene>
<dbReference type="STRING" id="1220188.A0A4S3J5W9"/>
<dbReference type="Proteomes" id="UP000308092">
    <property type="component" value="Unassembled WGS sequence"/>
</dbReference>
<proteinExistence type="predicted"/>
<keyword evidence="2" id="KW-1185">Reference proteome</keyword>
<dbReference type="Gene3D" id="3.40.50.880">
    <property type="match status" value="1"/>
</dbReference>
<evidence type="ECO:0000313" key="2">
    <source>
        <dbReference type="Proteomes" id="UP000308092"/>
    </source>
</evidence>
<evidence type="ECO:0000313" key="1">
    <source>
        <dbReference type="EMBL" id="THC88221.1"/>
    </source>
</evidence>
<sequence>MDPVTTEPLSEAMNPFNSSVHPEIFPTHTFDDAPVPDVLLVPGGLGTRAPSLNHIIDYIGVAYPKFKYLITVCADATWAGRAGVLDAFIKHPYGTDTTRVTKLMEYERREYPNWDPFSEIFHVPGA</sequence>
<evidence type="ECO:0008006" key="3">
    <source>
        <dbReference type="Google" id="ProtNLM"/>
    </source>
</evidence>
<dbReference type="AlphaFoldDB" id="A0A4S3J5W9"/>
<organism evidence="1 2">
    <name type="scientific">Aspergillus tanneri</name>
    <dbReference type="NCBI Taxonomy" id="1220188"/>
    <lineage>
        <taxon>Eukaryota</taxon>
        <taxon>Fungi</taxon>
        <taxon>Dikarya</taxon>
        <taxon>Ascomycota</taxon>
        <taxon>Pezizomycotina</taxon>
        <taxon>Eurotiomycetes</taxon>
        <taxon>Eurotiomycetidae</taxon>
        <taxon>Eurotiales</taxon>
        <taxon>Aspergillaceae</taxon>
        <taxon>Aspergillus</taxon>
        <taxon>Aspergillus subgen. Circumdati</taxon>
    </lineage>
</organism>
<dbReference type="VEuPathDB" id="FungiDB:EYZ11_012336"/>
<accession>A0A4S3J5W9</accession>
<dbReference type="PANTHER" id="PTHR43130">
    <property type="entry name" value="ARAC-FAMILY TRANSCRIPTIONAL REGULATOR"/>
    <property type="match status" value="1"/>
</dbReference>
<reference evidence="1 2" key="1">
    <citation type="submission" date="2019-03" db="EMBL/GenBank/DDBJ databases">
        <title>The genome sequence of a newly discovered highly antifungal drug resistant Aspergillus species, Aspergillus tanneri NIH 1004.</title>
        <authorList>
            <person name="Mounaud S."/>
            <person name="Singh I."/>
            <person name="Joardar V."/>
            <person name="Pakala S."/>
            <person name="Pakala S."/>
            <person name="Venepally P."/>
            <person name="Hoover J."/>
            <person name="Nierman W."/>
            <person name="Chung J."/>
            <person name="Losada L."/>
        </authorList>
    </citation>
    <scope>NUCLEOTIDE SEQUENCE [LARGE SCALE GENOMIC DNA]</scope>
    <source>
        <strain evidence="1 2">NIH1004</strain>
    </source>
</reference>
<comment type="caution">
    <text evidence="1">The sequence shown here is derived from an EMBL/GenBank/DDBJ whole genome shotgun (WGS) entry which is preliminary data.</text>
</comment>
<protein>
    <recommendedName>
        <fullName evidence="3">DJ-1/PfpI domain-containing protein</fullName>
    </recommendedName>
</protein>
<dbReference type="SUPFAM" id="SSF52317">
    <property type="entry name" value="Class I glutamine amidotransferase-like"/>
    <property type="match status" value="1"/>
</dbReference>
<dbReference type="EMBL" id="SOSA01000904">
    <property type="protein sequence ID" value="THC88221.1"/>
    <property type="molecule type" value="Genomic_DNA"/>
</dbReference>
<dbReference type="InterPro" id="IPR052158">
    <property type="entry name" value="INH-QAR"/>
</dbReference>
<name>A0A4S3J5W9_9EURO</name>
<dbReference type="PANTHER" id="PTHR43130:SF15">
    <property type="entry name" value="THIJ_PFPI FAMILY PROTEIN (AFU_ORTHOLOGUE AFUA_5G14240)"/>
    <property type="match status" value="1"/>
</dbReference>
<dbReference type="InterPro" id="IPR029062">
    <property type="entry name" value="Class_I_gatase-like"/>
</dbReference>